<accession>A0A165J640</accession>
<dbReference type="InterPro" id="IPR011009">
    <property type="entry name" value="Kinase-like_dom_sf"/>
</dbReference>
<protein>
    <recommendedName>
        <fullName evidence="5">Alpha-type protein kinase domain-containing protein</fullName>
    </recommendedName>
</protein>
<evidence type="ECO:0000313" key="6">
    <source>
        <dbReference type="EMBL" id="KZT61422.1"/>
    </source>
</evidence>
<evidence type="ECO:0000256" key="2">
    <source>
        <dbReference type="ARBA" id="ARBA00022679"/>
    </source>
</evidence>
<feature type="region of interest" description="Disordered" evidence="4">
    <location>
        <begin position="288"/>
        <end position="331"/>
    </location>
</feature>
<dbReference type="GO" id="GO:0005524">
    <property type="term" value="F:ATP binding"/>
    <property type="evidence" value="ECO:0007669"/>
    <property type="project" value="InterPro"/>
</dbReference>
<evidence type="ECO:0000256" key="1">
    <source>
        <dbReference type="ARBA" id="ARBA00022527"/>
    </source>
</evidence>
<dbReference type="InParanoid" id="A0A165J640"/>
<keyword evidence="1" id="KW-0723">Serine/threonine-protein kinase</keyword>
<dbReference type="PROSITE" id="PS51158">
    <property type="entry name" value="ALPHA_KINASE"/>
    <property type="match status" value="1"/>
</dbReference>
<dbReference type="GO" id="GO:0004674">
    <property type="term" value="F:protein serine/threonine kinase activity"/>
    <property type="evidence" value="ECO:0007669"/>
    <property type="project" value="UniProtKB-KW"/>
</dbReference>
<dbReference type="AlphaFoldDB" id="A0A165J640"/>
<dbReference type="SUPFAM" id="SSF56112">
    <property type="entry name" value="Protein kinase-like (PK-like)"/>
    <property type="match status" value="1"/>
</dbReference>
<dbReference type="Gene3D" id="3.20.200.10">
    <property type="entry name" value="MHCK/EF2 kinase"/>
    <property type="match status" value="1"/>
</dbReference>
<feature type="domain" description="Alpha-type protein kinase" evidence="5">
    <location>
        <begin position="336"/>
        <end position="571"/>
    </location>
</feature>
<feature type="compositionally biased region" description="Basic and acidic residues" evidence="4">
    <location>
        <begin position="300"/>
        <end position="311"/>
    </location>
</feature>
<sequence>MDDRGPGIPLLSPGAFTTVAATMLFCRRGARCISAGSQNGLIAVGQEYQQISDGRNPVPVCLQCFRYYENKPMTTIRDSSTMPRLGMAKSAVEHPAWDSRGPDTEALRRINLDMRDQKGGSYVQPIGRVNPLTVQPVPGLARWPASQAWEAPARGYTVNHLYYDQDAKKRSSQAYAAGQPQTLFLNFAVHYVEPGKGGTHLYQFKIEDFSFRGKDRTDYDRFPPSEPLFYKDCFFSPRGKPKGSTALEFRRNKCFDVRLVMSYELFIVVEEHREAMEQRMRLHEEILPLDEDTTADGNDDNTRRAHEERSTAGRNSTSTRKRSVPHDRRTVQGYHQRYHMKVDWLADGCMAELQVDERAQAQLGDAGSFKTAHSGGLVLYQKPSAGATEAFAVNVRTKVAAKRWVITDSKGKVRVAKGQEEIMLAKELTNLIWARALLAMVYSEEYSTTGSTVREDNDRQMKWPEVRFVDAGLFRVTQPSPSKEKKGASRLNQTYLVEELIATEGDEERFIKYIGNSSPTPLITIGPEGGIARFLSFTQHFQYDRTGGLMFISDYQGCAGLLTDPQIMTNP</sequence>
<dbReference type="EMBL" id="KV423923">
    <property type="protein sequence ID" value="KZT61422.1"/>
    <property type="molecule type" value="Genomic_DNA"/>
</dbReference>
<evidence type="ECO:0000256" key="3">
    <source>
        <dbReference type="ARBA" id="ARBA00022777"/>
    </source>
</evidence>
<feature type="compositionally biased region" description="Acidic residues" evidence="4">
    <location>
        <begin position="288"/>
        <end position="299"/>
    </location>
</feature>
<gene>
    <name evidence="6" type="ORF">CALCODRAFT_506214</name>
</gene>
<proteinExistence type="predicted"/>
<evidence type="ECO:0000313" key="7">
    <source>
        <dbReference type="Proteomes" id="UP000076842"/>
    </source>
</evidence>
<keyword evidence="2" id="KW-0808">Transferase</keyword>
<keyword evidence="3" id="KW-0418">Kinase</keyword>
<evidence type="ECO:0000259" key="5">
    <source>
        <dbReference type="PROSITE" id="PS51158"/>
    </source>
</evidence>
<dbReference type="Proteomes" id="UP000076842">
    <property type="component" value="Unassembled WGS sequence"/>
</dbReference>
<keyword evidence="7" id="KW-1185">Reference proteome</keyword>
<name>A0A165J640_9BASI</name>
<reference evidence="6 7" key="1">
    <citation type="journal article" date="2016" name="Mol. Biol. Evol.">
        <title>Comparative Genomics of Early-Diverging Mushroom-Forming Fungi Provides Insights into the Origins of Lignocellulose Decay Capabilities.</title>
        <authorList>
            <person name="Nagy L.G."/>
            <person name="Riley R."/>
            <person name="Tritt A."/>
            <person name="Adam C."/>
            <person name="Daum C."/>
            <person name="Floudas D."/>
            <person name="Sun H."/>
            <person name="Yadav J.S."/>
            <person name="Pangilinan J."/>
            <person name="Larsson K.H."/>
            <person name="Matsuura K."/>
            <person name="Barry K."/>
            <person name="Labutti K."/>
            <person name="Kuo R."/>
            <person name="Ohm R.A."/>
            <person name="Bhattacharya S.S."/>
            <person name="Shirouzu T."/>
            <person name="Yoshinaga Y."/>
            <person name="Martin F.M."/>
            <person name="Grigoriev I.V."/>
            <person name="Hibbett D.S."/>
        </authorList>
    </citation>
    <scope>NUCLEOTIDE SEQUENCE [LARGE SCALE GENOMIC DNA]</scope>
    <source>
        <strain evidence="6 7">HHB12733</strain>
    </source>
</reference>
<dbReference type="Pfam" id="PF02816">
    <property type="entry name" value="Alpha_kinase"/>
    <property type="match status" value="1"/>
</dbReference>
<evidence type="ECO:0000256" key="4">
    <source>
        <dbReference type="SAM" id="MobiDB-lite"/>
    </source>
</evidence>
<dbReference type="InterPro" id="IPR004166">
    <property type="entry name" value="a-kinase_dom"/>
</dbReference>
<organism evidence="6 7">
    <name type="scientific">Calocera cornea HHB12733</name>
    <dbReference type="NCBI Taxonomy" id="1353952"/>
    <lineage>
        <taxon>Eukaryota</taxon>
        <taxon>Fungi</taxon>
        <taxon>Dikarya</taxon>
        <taxon>Basidiomycota</taxon>
        <taxon>Agaricomycotina</taxon>
        <taxon>Dacrymycetes</taxon>
        <taxon>Dacrymycetales</taxon>
        <taxon>Dacrymycetaceae</taxon>
        <taxon>Calocera</taxon>
    </lineage>
</organism>